<feature type="region of interest" description="Disordered" evidence="1">
    <location>
        <begin position="278"/>
        <end position="301"/>
    </location>
</feature>
<evidence type="ECO:0000259" key="2">
    <source>
        <dbReference type="PROSITE" id="PS51737"/>
    </source>
</evidence>
<gene>
    <name evidence="3" type="ORF">SDC9_43437</name>
</gene>
<dbReference type="InterPro" id="IPR050639">
    <property type="entry name" value="SSR_resolvase"/>
</dbReference>
<protein>
    <recommendedName>
        <fullName evidence="2">Recombinase domain-containing protein</fullName>
    </recommendedName>
</protein>
<dbReference type="GO" id="GO:0003677">
    <property type="term" value="F:DNA binding"/>
    <property type="evidence" value="ECO:0007669"/>
    <property type="project" value="InterPro"/>
</dbReference>
<dbReference type="PANTHER" id="PTHR30461">
    <property type="entry name" value="DNA-INVERTASE FROM LAMBDOID PROPHAGE"/>
    <property type="match status" value="1"/>
</dbReference>
<dbReference type="EMBL" id="VSSQ01000547">
    <property type="protein sequence ID" value="MPL97248.1"/>
    <property type="molecule type" value="Genomic_DNA"/>
</dbReference>
<name>A0A644W114_9ZZZZ</name>
<dbReference type="InterPro" id="IPR011109">
    <property type="entry name" value="DNA_bind_recombinase_dom"/>
</dbReference>
<dbReference type="PANTHER" id="PTHR30461:SF23">
    <property type="entry name" value="DNA RECOMBINASE-RELATED"/>
    <property type="match status" value="1"/>
</dbReference>
<proteinExistence type="predicted"/>
<evidence type="ECO:0000313" key="3">
    <source>
        <dbReference type="EMBL" id="MPL97248.1"/>
    </source>
</evidence>
<dbReference type="AlphaFoldDB" id="A0A644W114"/>
<dbReference type="InterPro" id="IPR025827">
    <property type="entry name" value="Zn_ribbon_recom_dom"/>
</dbReference>
<organism evidence="3">
    <name type="scientific">bioreactor metagenome</name>
    <dbReference type="NCBI Taxonomy" id="1076179"/>
    <lineage>
        <taxon>unclassified sequences</taxon>
        <taxon>metagenomes</taxon>
        <taxon>ecological metagenomes</taxon>
    </lineage>
</organism>
<evidence type="ECO:0000256" key="1">
    <source>
        <dbReference type="SAM" id="MobiDB-lite"/>
    </source>
</evidence>
<comment type="caution">
    <text evidence="3">The sequence shown here is derived from an EMBL/GenBank/DDBJ whole genome shotgun (WGS) entry which is preliminary data.</text>
</comment>
<feature type="domain" description="Recombinase" evidence="2">
    <location>
        <begin position="8"/>
        <end position="104"/>
    </location>
</feature>
<feature type="compositionally biased region" description="Polar residues" evidence="1">
    <location>
        <begin position="290"/>
        <end position="301"/>
    </location>
</feature>
<reference evidence="3" key="1">
    <citation type="submission" date="2019-08" db="EMBL/GenBank/DDBJ databases">
        <authorList>
            <person name="Kucharzyk K."/>
            <person name="Murdoch R.W."/>
            <person name="Higgins S."/>
            <person name="Loffler F."/>
        </authorList>
    </citation>
    <scope>NUCLEOTIDE SEQUENCE</scope>
</reference>
<dbReference type="InterPro" id="IPR038109">
    <property type="entry name" value="DNA_bind_recomb_sf"/>
</dbReference>
<dbReference type="Pfam" id="PF07508">
    <property type="entry name" value="Recombinase"/>
    <property type="match status" value="1"/>
</dbReference>
<accession>A0A644W114</accession>
<dbReference type="Gene3D" id="3.90.1750.20">
    <property type="entry name" value="Putative Large Serine Recombinase, Chain B, Domain 2"/>
    <property type="match status" value="1"/>
</dbReference>
<sequence>MKKIRYIPYGYTVRNGNTVIERKEADVIREIFEAYIQGSSLKAIAEELTGRKIPYSEKTDIWDKARIARIIDNAKYIGDGEYDPIVDETIYETAVNLKTARQRNTCETNCKAINLLRGYVRCAKCGAPMRRRVSNKHRVRESWMCTNDMCGFLIRISDTQLLEKINVLMNRLICNTKLLIPRPHKRQDMSPAVQKVNNEICRELEQDCPNEALIIEKTVSMASQMYRESEAKLNIAASIARKRAEMMIPQEELQITYFTDLISYITLDDGGRLTLHTKTDTEIGDEENASDQNPEKNSNSH</sequence>
<dbReference type="PROSITE" id="PS51737">
    <property type="entry name" value="RECOMBINASE_DNA_BIND"/>
    <property type="match status" value="1"/>
</dbReference>
<dbReference type="GO" id="GO:0000150">
    <property type="term" value="F:DNA strand exchange activity"/>
    <property type="evidence" value="ECO:0007669"/>
    <property type="project" value="InterPro"/>
</dbReference>
<dbReference type="Pfam" id="PF13408">
    <property type="entry name" value="Zn_ribbon_recom"/>
    <property type="match status" value="1"/>
</dbReference>